<evidence type="ECO:0000259" key="4">
    <source>
        <dbReference type="PROSITE" id="PS50887"/>
    </source>
</evidence>
<evidence type="ECO:0000313" key="5">
    <source>
        <dbReference type="EMBL" id="RVU45644.1"/>
    </source>
</evidence>
<dbReference type="SUPFAM" id="SSF55073">
    <property type="entry name" value="Nucleotide cyclase"/>
    <property type="match status" value="1"/>
</dbReference>
<dbReference type="EMBL" id="SACR01000004">
    <property type="protein sequence ID" value="RVU45644.1"/>
    <property type="molecule type" value="Genomic_DNA"/>
</dbReference>
<dbReference type="EC" id="2.7.7.65" evidence="1"/>
<dbReference type="Gene3D" id="3.30.70.270">
    <property type="match status" value="1"/>
</dbReference>
<dbReference type="InterPro" id="IPR000160">
    <property type="entry name" value="GGDEF_dom"/>
</dbReference>
<reference evidence="5 6" key="1">
    <citation type="submission" date="2019-01" db="EMBL/GenBank/DDBJ databases">
        <authorList>
            <person name="Chen W.-M."/>
        </authorList>
    </citation>
    <scope>NUCLEOTIDE SEQUENCE [LARGE SCALE GENOMIC DNA]</scope>
    <source>
        <strain evidence="5 6">KYPY4</strain>
    </source>
</reference>
<dbReference type="Proteomes" id="UP000285575">
    <property type="component" value="Unassembled WGS sequence"/>
</dbReference>
<dbReference type="SMART" id="SM00267">
    <property type="entry name" value="GGDEF"/>
    <property type="match status" value="1"/>
</dbReference>
<dbReference type="GO" id="GO:1902201">
    <property type="term" value="P:negative regulation of bacterial-type flagellum-dependent cell motility"/>
    <property type="evidence" value="ECO:0007669"/>
    <property type="project" value="TreeGrafter"/>
</dbReference>
<dbReference type="NCBIfam" id="TIGR00254">
    <property type="entry name" value="GGDEF"/>
    <property type="match status" value="1"/>
</dbReference>
<dbReference type="GO" id="GO:0005886">
    <property type="term" value="C:plasma membrane"/>
    <property type="evidence" value="ECO:0007669"/>
    <property type="project" value="TreeGrafter"/>
</dbReference>
<dbReference type="PROSITE" id="PS50887">
    <property type="entry name" value="GGDEF"/>
    <property type="match status" value="1"/>
</dbReference>
<keyword evidence="6" id="KW-1185">Reference proteome</keyword>
<dbReference type="PANTHER" id="PTHR45138:SF9">
    <property type="entry name" value="DIGUANYLATE CYCLASE DGCM-RELATED"/>
    <property type="match status" value="1"/>
</dbReference>
<gene>
    <name evidence="5" type="ORF">EOE66_14305</name>
</gene>
<evidence type="ECO:0000313" key="6">
    <source>
        <dbReference type="Proteomes" id="UP000285575"/>
    </source>
</evidence>
<organism evidence="5 6">
    <name type="scientific">Rubrivivax rivuli</name>
    <dbReference type="NCBI Taxonomy" id="1862385"/>
    <lineage>
        <taxon>Bacteria</taxon>
        <taxon>Pseudomonadati</taxon>
        <taxon>Pseudomonadota</taxon>
        <taxon>Betaproteobacteria</taxon>
        <taxon>Burkholderiales</taxon>
        <taxon>Sphaerotilaceae</taxon>
        <taxon>Rubrivivax</taxon>
    </lineage>
</organism>
<name>A0A437RG00_9BURK</name>
<evidence type="ECO:0000256" key="2">
    <source>
        <dbReference type="ARBA" id="ARBA00034247"/>
    </source>
</evidence>
<comment type="caution">
    <text evidence="5">The sequence shown here is derived from an EMBL/GenBank/DDBJ whole genome shotgun (WGS) entry which is preliminary data.</text>
</comment>
<sequence length="212" mass="22354">MALLVWKLARELAPGGGRADAGAAPPAGMPRALFMTLAEREFARARRYGTGAALVLVDIDRYARLCEARGLAAGDAVLAQLLCLTAPTLRTADVLTQFGPAQMAVFLVHADATGALDVAERLRERAEQMEVPHPEHPAGAPLRVTVSTGVAHLRPAHLNLQALVEDAQDALIAARAAGGNCVRAAPVDLGGVSRTDTLPERRRAQPRPNNDA</sequence>
<accession>A0A437RG00</accession>
<dbReference type="AlphaFoldDB" id="A0A437RG00"/>
<dbReference type="GO" id="GO:0052621">
    <property type="term" value="F:diguanylate cyclase activity"/>
    <property type="evidence" value="ECO:0007669"/>
    <property type="project" value="UniProtKB-EC"/>
</dbReference>
<dbReference type="GO" id="GO:0043709">
    <property type="term" value="P:cell adhesion involved in single-species biofilm formation"/>
    <property type="evidence" value="ECO:0007669"/>
    <property type="project" value="TreeGrafter"/>
</dbReference>
<proteinExistence type="predicted"/>
<dbReference type="OrthoDB" id="9813903at2"/>
<feature type="domain" description="GGDEF" evidence="4">
    <location>
        <begin position="50"/>
        <end position="187"/>
    </location>
</feature>
<feature type="region of interest" description="Disordered" evidence="3">
    <location>
        <begin position="190"/>
        <end position="212"/>
    </location>
</feature>
<protein>
    <recommendedName>
        <fullName evidence="1">diguanylate cyclase</fullName>
        <ecNumber evidence="1">2.7.7.65</ecNumber>
    </recommendedName>
</protein>
<dbReference type="InterPro" id="IPR029787">
    <property type="entry name" value="Nucleotide_cyclase"/>
</dbReference>
<dbReference type="CDD" id="cd01949">
    <property type="entry name" value="GGDEF"/>
    <property type="match status" value="1"/>
</dbReference>
<evidence type="ECO:0000256" key="1">
    <source>
        <dbReference type="ARBA" id="ARBA00012528"/>
    </source>
</evidence>
<dbReference type="Pfam" id="PF00990">
    <property type="entry name" value="GGDEF"/>
    <property type="match status" value="1"/>
</dbReference>
<comment type="catalytic activity">
    <reaction evidence="2">
        <text>2 GTP = 3',3'-c-di-GMP + 2 diphosphate</text>
        <dbReference type="Rhea" id="RHEA:24898"/>
        <dbReference type="ChEBI" id="CHEBI:33019"/>
        <dbReference type="ChEBI" id="CHEBI:37565"/>
        <dbReference type="ChEBI" id="CHEBI:58805"/>
        <dbReference type="EC" id="2.7.7.65"/>
    </reaction>
</comment>
<dbReference type="PANTHER" id="PTHR45138">
    <property type="entry name" value="REGULATORY COMPONENTS OF SENSORY TRANSDUCTION SYSTEM"/>
    <property type="match status" value="1"/>
</dbReference>
<evidence type="ECO:0000256" key="3">
    <source>
        <dbReference type="SAM" id="MobiDB-lite"/>
    </source>
</evidence>
<dbReference type="InterPro" id="IPR050469">
    <property type="entry name" value="Diguanylate_Cyclase"/>
</dbReference>
<dbReference type="InterPro" id="IPR043128">
    <property type="entry name" value="Rev_trsase/Diguanyl_cyclase"/>
</dbReference>